<comment type="caution">
    <text evidence="1">The sequence shown here is derived from an EMBL/GenBank/DDBJ whole genome shotgun (WGS) entry which is preliminary data.</text>
</comment>
<keyword evidence="2" id="KW-1185">Reference proteome</keyword>
<dbReference type="EMBL" id="SOZI01000070">
    <property type="protein sequence ID" value="TNY20324.1"/>
    <property type="molecule type" value="Genomic_DNA"/>
</dbReference>
<organism evidence="1 2">
    <name type="scientific">Rhodotorula diobovata</name>
    <dbReference type="NCBI Taxonomy" id="5288"/>
    <lineage>
        <taxon>Eukaryota</taxon>
        <taxon>Fungi</taxon>
        <taxon>Dikarya</taxon>
        <taxon>Basidiomycota</taxon>
        <taxon>Pucciniomycotina</taxon>
        <taxon>Microbotryomycetes</taxon>
        <taxon>Sporidiobolales</taxon>
        <taxon>Sporidiobolaceae</taxon>
        <taxon>Rhodotorula</taxon>
    </lineage>
</organism>
<dbReference type="Proteomes" id="UP000311382">
    <property type="component" value="Unassembled WGS sequence"/>
</dbReference>
<protein>
    <submittedName>
        <fullName evidence="1">Uncharacterized protein</fullName>
    </submittedName>
</protein>
<dbReference type="AlphaFoldDB" id="A0A5C5FWB0"/>
<proteinExistence type="predicted"/>
<evidence type="ECO:0000313" key="1">
    <source>
        <dbReference type="EMBL" id="TNY20324.1"/>
    </source>
</evidence>
<sequence length="150" mass="16754">MRRPTRRSRSRSTLLRCASHADAAGLEGDTRAAGRREAPKIEECLTRRAGRAGRGARVLVRCLCAVRCLVLRIAMRVLRDCVVSSLLALNSLPPSSFNSNGARALGTLTPHTLRQRGYESRRDGTRRQTGVEWRERERLGERRAPCAAYL</sequence>
<reference evidence="1 2" key="1">
    <citation type="submission" date="2019-03" db="EMBL/GenBank/DDBJ databases">
        <title>Rhodosporidium diobovatum UCD-FST 08-225 genome sequencing, assembly, and annotation.</title>
        <authorList>
            <person name="Fakankun I.U."/>
            <person name="Fristensky B."/>
            <person name="Levin D.B."/>
        </authorList>
    </citation>
    <scope>NUCLEOTIDE SEQUENCE [LARGE SCALE GENOMIC DNA]</scope>
    <source>
        <strain evidence="1 2">UCD-FST 08-225</strain>
    </source>
</reference>
<accession>A0A5C5FWB0</accession>
<gene>
    <name evidence="1" type="ORF">DMC30DRAFT_398045</name>
</gene>
<name>A0A5C5FWB0_9BASI</name>
<evidence type="ECO:0000313" key="2">
    <source>
        <dbReference type="Proteomes" id="UP000311382"/>
    </source>
</evidence>